<comment type="subcellular location">
    <subcellularLocation>
        <location evidence="2">Membrane</location>
        <topology evidence="2">Multi-pass membrane protein</topology>
    </subcellularLocation>
</comment>
<dbReference type="OrthoDB" id="18170at2759"/>
<comment type="caution">
    <text evidence="10">The sequence shown here is derived from an EMBL/GenBank/DDBJ whole genome shotgun (WGS) entry which is preliminary data.</text>
</comment>
<dbReference type="CDD" id="cd13959">
    <property type="entry name" value="PT_UbiA_COQ2"/>
    <property type="match status" value="1"/>
</dbReference>
<dbReference type="Pfam" id="PF01040">
    <property type="entry name" value="UbiA"/>
    <property type="match status" value="1"/>
</dbReference>
<evidence type="ECO:0000256" key="2">
    <source>
        <dbReference type="ARBA" id="ARBA00004141"/>
    </source>
</evidence>
<evidence type="ECO:0000256" key="8">
    <source>
        <dbReference type="ARBA" id="ARBA00023136"/>
    </source>
</evidence>
<evidence type="ECO:0008006" key="12">
    <source>
        <dbReference type="Google" id="ProtNLM"/>
    </source>
</evidence>
<dbReference type="EMBL" id="JAACJJ010000029">
    <property type="protein sequence ID" value="KAF5319263.1"/>
    <property type="molecule type" value="Genomic_DNA"/>
</dbReference>
<dbReference type="Proteomes" id="UP000567179">
    <property type="component" value="Unassembled WGS sequence"/>
</dbReference>
<evidence type="ECO:0000256" key="1">
    <source>
        <dbReference type="ARBA" id="ARBA00001946"/>
    </source>
</evidence>
<keyword evidence="11" id="KW-1185">Reference proteome</keyword>
<evidence type="ECO:0000256" key="3">
    <source>
        <dbReference type="ARBA" id="ARBA00005179"/>
    </source>
</evidence>
<accession>A0A8H5B9Z2</accession>
<dbReference type="InterPro" id="IPR030470">
    <property type="entry name" value="UbiA_prenylTrfase_CS"/>
</dbReference>
<keyword evidence="5" id="KW-0808">Transferase</keyword>
<reference evidence="10 11" key="1">
    <citation type="journal article" date="2020" name="ISME J.">
        <title>Uncovering the hidden diversity of litter-decomposition mechanisms in mushroom-forming fungi.</title>
        <authorList>
            <person name="Floudas D."/>
            <person name="Bentzer J."/>
            <person name="Ahren D."/>
            <person name="Johansson T."/>
            <person name="Persson P."/>
            <person name="Tunlid A."/>
        </authorList>
    </citation>
    <scope>NUCLEOTIDE SEQUENCE [LARGE SCALE GENOMIC DNA]</scope>
    <source>
        <strain evidence="10 11">CBS 101986</strain>
    </source>
</reference>
<evidence type="ECO:0000256" key="9">
    <source>
        <dbReference type="SAM" id="Phobius"/>
    </source>
</evidence>
<dbReference type="GO" id="GO:0006744">
    <property type="term" value="P:ubiquinone biosynthetic process"/>
    <property type="evidence" value="ECO:0007669"/>
    <property type="project" value="TreeGrafter"/>
</dbReference>
<keyword evidence="7 9" id="KW-1133">Transmembrane helix</keyword>
<evidence type="ECO:0000256" key="7">
    <source>
        <dbReference type="ARBA" id="ARBA00022989"/>
    </source>
</evidence>
<keyword evidence="6 9" id="KW-0812">Transmembrane</keyword>
<dbReference type="PANTHER" id="PTHR11048">
    <property type="entry name" value="PRENYLTRANSFERASES"/>
    <property type="match status" value="1"/>
</dbReference>
<feature type="transmembrane region" description="Helical" evidence="9">
    <location>
        <begin position="91"/>
        <end position="113"/>
    </location>
</feature>
<organism evidence="10 11">
    <name type="scientific">Psilocybe cf. subviscida</name>
    <dbReference type="NCBI Taxonomy" id="2480587"/>
    <lineage>
        <taxon>Eukaryota</taxon>
        <taxon>Fungi</taxon>
        <taxon>Dikarya</taxon>
        <taxon>Basidiomycota</taxon>
        <taxon>Agaricomycotina</taxon>
        <taxon>Agaricomycetes</taxon>
        <taxon>Agaricomycetidae</taxon>
        <taxon>Agaricales</taxon>
        <taxon>Agaricineae</taxon>
        <taxon>Strophariaceae</taxon>
        <taxon>Psilocybe</taxon>
    </lineage>
</organism>
<evidence type="ECO:0000256" key="6">
    <source>
        <dbReference type="ARBA" id="ARBA00022692"/>
    </source>
</evidence>
<feature type="transmembrane region" description="Helical" evidence="9">
    <location>
        <begin position="21"/>
        <end position="40"/>
    </location>
</feature>
<sequence length="179" mass="20456">MRESADNYLDLIRFFKPGGTLLIFLPHAWGLTMAAYAHGLEFKIYLQWLAKFLAWSFTARCLGCTINDICDYEYDRKVERTKTRPIASGKISLRSAGIFTAAQLLVYLALMWTNDSVQRAYRMICLPLIFLYPVMKRITYFPQAWLGIAMNWGSVIAWVTVCGRLNPEVIAPLMGGLWA</sequence>
<proteinExistence type="inferred from homology"/>
<comment type="cofactor">
    <cofactor evidence="1">
        <name>Mg(2+)</name>
        <dbReference type="ChEBI" id="CHEBI:18420"/>
    </cofactor>
</comment>
<dbReference type="Gene3D" id="1.10.357.140">
    <property type="entry name" value="UbiA prenyltransferase"/>
    <property type="match status" value="1"/>
</dbReference>
<dbReference type="GO" id="GO:0005886">
    <property type="term" value="C:plasma membrane"/>
    <property type="evidence" value="ECO:0007669"/>
    <property type="project" value="TreeGrafter"/>
</dbReference>
<evidence type="ECO:0000313" key="11">
    <source>
        <dbReference type="Proteomes" id="UP000567179"/>
    </source>
</evidence>
<keyword evidence="8 9" id="KW-0472">Membrane</keyword>
<dbReference type="FunFam" id="1.10.357.140:FF:000008">
    <property type="entry name" value="4-hydroxybenzoate octaprenyltransferase"/>
    <property type="match status" value="1"/>
</dbReference>
<dbReference type="PROSITE" id="PS00943">
    <property type="entry name" value="UBIA"/>
    <property type="match status" value="1"/>
</dbReference>
<name>A0A8H5B9Z2_9AGAR</name>
<dbReference type="AlphaFoldDB" id="A0A8H5B9Z2"/>
<comment type="pathway">
    <text evidence="3">Secondary metabolite biosynthesis.</text>
</comment>
<dbReference type="InterPro" id="IPR000537">
    <property type="entry name" value="UbiA_prenyltransferase"/>
</dbReference>
<evidence type="ECO:0000313" key="10">
    <source>
        <dbReference type="EMBL" id="KAF5319263.1"/>
    </source>
</evidence>
<dbReference type="PANTHER" id="PTHR11048:SF28">
    <property type="entry name" value="4-HYDROXYBENZOATE POLYPRENYLTRANSFERASE, MITOCHONDRIAL"/>
    <property type="match status" value="1"/>
</dbReference>
<evidence type="ECO:0000256" key="4">
    <source>
        <dbReference type="ARBA" id="ARBA00005985"/>
    </source>
</evidence>
<dbReference type="InterPro" id="IPR039653">
    <property type="entry name" value="Prenyltransferase"/>
</dbReference>
<dbReference type="InterPro" id="IPR044878">
    <property type="entry name" value="UbiA_sf"/>
</dbReference>
<comment type="similarity">
    <text evidence="4">Belongs to the UbiA prenyltransferase family.</text>
</comment>
<evidence type="ECO:0000256" key="5">
    <source>
        <dbReference type="ARBA" id="ARBA00022679"/>
    </source>
</evidence>
<protein>
    <recommendedName>
        <fullName evidence="12">4-hydroxybenzoate polyprenyl transferase</fullName>
    </recommendedName>
</protein>
<dbReference type="GO" id="GO:0016765">
    <property type="term" value="F:transferase activity, transferring alkyl or aryl (other than methyl) groups"/>
    <property type="evidence" value="ECO:0007669"/>
    <property type="project" value="InterPro"/>
</dbReference>
<gene>
    <name evidence="10" type="ORF">D9619_008305</name>
</gene>